<dbReference type="Proteomes" id="UP000647017">
    <property type="component" value="Unassembled WGS sequence"/>
</dbReference>
<organism evidence="2 3">
    <name type="scientific">Micromonospora andamanensis</name>
    <dbReference type="NCBI Taxonomy" id="1287068"/>
    <lineage>
        <taxon>Bacteria</taxon>
        <taxon>Bacillati</taxon>
        <taxon>Actinomycetota</taxon>
        <taxon>Actinomycetes</taxon>
        <taxon>Micromonosporales</taxon>
        <taxon>Micromonosporaceae</taxon>
        <taxon>Micromonospora</taxon>
    </lineage>
</organism>
<evidence type="ECO:0000313" key="2">
    <source>
        <dbReference type="EMBL" id="GIJ11013.1"/>
    </source>
</evidence>
<dbReference type="EMBL" id="BOOZ01000026">
    <property type="protein sequence ID" value="GIJ11013.1"/>
    <property type="molecule type" value="Genomic_DNA"/>
</dbReference>
<keyword evidence="1" id="KW-1133">Transmembrane helix</keyword>
<keyword evidence="1" id="KW-0472">Membrane</keyword>
<name>A0ABQ4HZD1_9ACTN</name>
<proteinExistence type="predicted"/>
<evidence type="ECO:0000256" key="1">
    <source>
        <dbReference type="SAM" id="Phobius"/>
    </source>
</evidence>
<gene>
    <name evidence="2" type="ORF">Van01_42270</name>
</gene>
<dbReference type="RefSeq" id="WP_204010327.1">
    <property type="nucleotide sequence ID" value="NZ_BOOZ01000026.1"/>
</dbReference>
<keyword evidence="1" id="KW-0812">Transmembrane</keyword>
<protein>
    <submittedName>
        <fullName evidence="2">Uncharacterized protein</fullName>
    </submittedName>
</protein>
<evidence type="ECO:0000313" key="3">
    <source>
        <dbReference type="Proteomes" id="UP000647017"/>
    </source>
</evidence>
<comment type="caution">
    <text evidence="2">The sequence shown here is derived from an EMBL/GenBank/DDBJ whole genome shotgun (WGS) entry which is preliminary data.</text>
</comment>
<sequence>MSYATRACAALTTVVLRQPGVQWGGDHSGADPPAVTTQGRAATLGLASLISAVAAVAPASALARTPRLVRTFSST</sequence>
<accession>A0ABQ4HZD1</accession>
<keyword evidence="3" id="KW-1185">Reference proteome</keyword>
<feature type="transmembrane region" description="Helical" evidence="1">
    <location>
        <begin position="41"/>
        <end position="63"/>
    </location>
</feature>
<reference evidence="2 3" key="1">
    <citation type="submission" date="2021-01" db="EMBL/GenBank/DDBJ databases">
        <title>Whole genome shotgun sequence of Verrucosispora andamanensis NBRC 109075.</title>
        <authorList>
            <person name="Komaki H."/>
            <person name="Tamura T."/>
        </authorList>
    </citation>
    <scope>NUCLEOTIDE SEQUENCE [LARGE SCALE GENOMIC DNA]</scope>
    <source>
        <strain evidence="2 3">NBRC 109075</strain>
    </source>
</reference>